<dbReference type="EMBL" id="JAGRRH010000014">
    <property type="protein sequence ID" value="KAG7359181.1"/>
    <property type="molecule type" value="Genomic_DNA"/>
</dbReference>
<dbReference type="InterPro" id="IPR020946">
    <property type="entry name" value="Flavin_mOase-like"/>
</dbReference>
<organism evidence="6 7">
    <name type="scientific">Nitzschia inconspicua</name>
    <dbReference type="NCBI Taxonomy" id="303405"/>
    <lineage>
        <taxon>Eukaryota</taxon>
        <taxon>Sar</taxon>
        <taxon>Stramenopiles</taxon>
        <taxon>Ochrophyta</taxon>
        <taxon>Bacillariophyta</taxon>
        <taxon>Bacillariophyceae</taxon>
        <taxon>Bacillariophycidae</taxon>
        <taxon>Bacillariales</taxon>
        <taxon>Bacillariaceae</taxon>
        <taxon>Nitzschia</taxon>
    </lineage>
</organism>
<dbReference type="InterPro" id="IPR020422">
    <property type="entry name" value="TYR_PHOSPHATASE_DUAL_dom"/>
</dbReference>
<name>A0A9K3LDP1_9STRA</name>
<evidence type="ECO:0000256" key="2">
    <source>
        <dbReference type="ARBA" id="ARBA00022827"/>
    </source>
</evidence>
<dbReference type="InterPro" id="IPR000340">
    <property type="entry name" value="Dual-sp_phosphatase_cat-dom"/>
</dbReference>
<keyword evidence="2" id="KW-0274">FAD</keyword>
<evidence type="ECO:0000256" key="4">
    <source>
        <dbReference type="SAM" id="Phobius"/>
    </source>
</evidence>
<evidence type="ECO:0000256" key="3">
    <source>
        <dbReference type="ARBA" id="ARBA00023002"/>
    </source>
</evidence>
<dbReference type="AlphaFoldDB" id="A0A9K3LDP1"/>
<dbReference type="Pfam" id="PF00782">
    <property type="entry name" value="DSPc"/>
    <property type="match status" value="1"/>
</dbReference>
<reference evidence="6" key="2">
    <citation type="submission" date="2021-04" db="EMBL/GenBank/DDBJ databases">
        <authorList>
            <person name="Podell S."/>
        </authorList>
    </citation>
    <scope>NUCLEOTIDE SEQUENCE</scope>
    <source>
        <strain evidence="6">Hildebrandi</strain>
    </source>
</reference>
<keyword evidence="4" id="KW-0812">Transmembrane</keyword>
<dbReference type="Pfam" id="PF00743">
    <property type="entry name" value="FMO-like"/>
    <property type="match status" value="2"/>
</dbReference>
<feature type="domain" description="Tyrosine specific protein phosphatases" evidence="5">
    <location>
        <begin position="101"/>
        <end position="166"/>
    </location>
</feature>
<feature type="transmembrane region" description="Helical" evidence="4">
    <location>
        <begin position="670"/>
        <end position="691"/>
    </location>
</feature>
<comment type="caution">
    <text evidence="6">The sequence shown here is derived from an EMBL/GenBank/DDBJ whole genome shotgun (WGS) entry which is preliminary data.</text>
</comment>
<dbReference type="GO" id="GO:0071949">
    <property type="term" value="F:FAD binding"/>
    <property type="evidence" value="ECO:0007669"/>
    <property type="project" value="InterPro"/>
</dbReference>
<dbReference type="PROSITE" id="PS50056">
    <property type="entry name" value="TYR_PHOSPHATASE_2"/>
    <property type="match status" value="1"/>
</dbReference>
<keyword evidence="1" id="KW-0285">Flavoprotein</keyword>
<dbReference type="CDD" id="cd14498">
    <property type="entry name" value="DSP"/>
    <property type="match status" value="1"/>
</dbReference>
<proteinExistence type="predicted"/>
<gene>
    <name evidence="6" type="ORF">IV203_015770</name>
</gene>
<dbReference type="PANTHER" id="PTHR23023">
    <property type="entry name" value="DIMETHYLANILINE MONOOXYGENASE"/>
    <property type="match status" value="1"/>
</dbReference>
<dbReference type="Proteomes" id="UP000693970">
    <property type="component" value="Unassembled WGS sequence"/>
</dbReference>
<evidence type="ECO:0000313" key="6">
    <source>
        <dbReference type="EMBL" id="KAG7359181.1"/>
    </source>
</evidence>
<reference evidence="6" key="1">
    <citation type="journal article" date="2021" name="Sci. Rep.">
        <title>Diploid genomic architecture of Nitzschia inconspicua, an elite biomass production diatom.</title>
        <authorList>
            <person name="Oliver A."/>
            <person name="Podell S."/>
            <person name="Pinowska A."/>
            <person name="Traller J.C."/>
            <person name="Smith S.R."/>
            <person name="McClure R."/>
            <person name="Beliaev A."/>
            <person name="Bohutskyi P."/>
            <person name="Hill E.A."/>
            <person name="Rabines A."/>
            <person name="Zheng H."/>
            <person name="Allen L.Z."/>
            <person name="Kuo A."/>
            <person name="Grigoriev I.V."/>
            <person name="Allen A.E."/>
            <person name="Hazlebeck D."/>
            <person name="Allen E.E."/>
        </authorList>
    </citation>
    <scope>NUCLEOTIDE SEQUENCE</scope>
    <source>
        <strain evidence="6">Hildebrandi</strain>
    </source>
</reference>
<dbReference type="SMART" id="SM00195">
    <property type="entry name" value="DSPc"/>
    <property type="match status" value="1"/>
</dbReference>
<dbReference type="InterPro" id="IPR050346">
    <property type="entry name" value="FMO-like"/>
</dbReference>
<dbReference type="GO" id="GO:0004499">
    <property type="term" value="F:N,N-dimethylaniline monooxygenase activity"/>
    <property type="evidence" value="ECO:0007669"/>
    <property type="project" value="InterPro"/>
</dbReference>
<keyword evidence="4" id="KW-0472">Membrane</keyword>
<evidence type="ECO:0000259" key="5">
    <source>
        <dbReference type="PROSITE" id="PS50056"/>
    </source>
</evidence>
<accession>A0A9K3LDP1</accession>
<keyword evidence="7" id="KW-1185">Reference proteome</keyword>
<keyword evidence="3" id="KW-0560">Oxidoreductase</keyword>
<dbReference type="InterPro" id="IPR002938">
    <property type="entry name" value="FAD-bd"/>
</dbReference>
<dbReference type="InterPro" id="IPR000387">
    <property type="entry name" value="Tyr_Pase_dom"/>
</dbReference>
<evidence type="ECO:0000256" key="1">
    <source>
        <dbReference type="ARBA" id="ARBA00022630"/>
    </source>
</evidence>
<keyword evidence="6" id="KW-0503">Monooxygenase</keyword>
<protein>
    <submittedName>
        <fullName evidence="6">Flavin-binding monooxygenase-like protein</fullName>
    </submittedName>
</protein>
<dbReference type="Pfam" id="PF01494">
    <property type="entry name" value="FAD_binding_3"/>
    <property type="match status" value="1"/>
</dbReference>
<dbReference type="OrthoDB" id="10252009at2759"/>
<sequence length="699" mass="77895">MQEIIPTLWLGSIAALRAIGSLDPPATSCSTVSRSSNNSNFVFNKKDTIHHWTVISILDSPILIDLTKTLLQDLVTAGQCTHVVWRLSDTCHATFLSTTLESILQQIDDGIDCETNNEDINGRSTNKACLVHCAKGVSRSVATCVAYLLSRRYCNTVQEAMDIIRKNGRQPEVSPNLGFLASLRALEQCHGNLSEAIVRWKNHKKTQPTNITVFDVAIIGSGPSGLVSAKSLLDQGISNIVVLEETSTAGGLWNREGKDPQDSSIAPRINVPCVIRHEETGQVIREVPSSSQPVYDNLQLNFPKDMTSFIGHPFPSHIEHFPNAETVASYYQGYGRRFGVDKLTRYRTRVEQCHKEDSSGLWRLQTRHIPTGVTETIHSRRLLVCNGHFRKAFAPYIRGMEHFQGRMLHSSAFTSPLDFSSNETILIVGGGISGADISGILLKFQKSRETGSSRQTNVILSVRHWKMSQNVLLPRLQKKNGLVVCPGIDRIEKDGSVHFADIATTNDNKHKYTDGSWQHPVRPDVILFATGYRYHFPFLDDDKMCFVTQDGYKMEGLYKRILPVSDLSLAFIGITNVNFSPALVFEYQARWYSKIVVKDECRSLCKEDMKKEVKSRSQDKTQDVLALLFPAYCNSLATDIGISGYWTQLISYRLPLFLKSCYAQANLTTALKVVVASCIVVVPVLGMTGIASMGSKKRE</sequence>
<evidence type="ECO:0000313" key="7">
    <source>
        <dbReference type="Proteomes" id="UP000693970"/>
    </source>
</evidence>
<dbReference type="GO" id="GO:0050661">
    <property type="term" value="F:NADP binding"/>
    <property type="evidence" value="ECO:0007669"/>
    <property type="project" value="InterPro"/>
</dbReference>
<keyword evidence="4" id="KW-1133">Transmembrane helix</keyword>